<comment type="caution">
    <text evidence="2">The sequence shown here is derived from an EMBL/GenBank/DDBJ whole genome shotgun (WGS) entry which is preliminary data.</text>
</comment>
<gene>
    <name evidence="2" type="ORF">OUY24_28970</name>
</gene>
<reference evidence="2 3" key="1">
    <citation type="submission" date="2022-11" db="EMBL/GenBank/DDBJ databases">
        <title>Nonomuraea corallina sp. nov., a new species of the genus Nonomuraea isolated from sea side sediment in Thai sea.</title>
        <authorList>
            <person name="Ngamcharungchit C."/>
            <person name="Matsumoto A."/>
            <person name="Suriyachadkun C."/>
            <person name="Panbangred W."/>
            <person name="Inahashi Y."/>
            <person name="Intra B."/>
        </authorList>
    </citation>
    <scope>NUCLEOTIDE SEQUENCE [LARGE SCALE GENOMIC DNA]</scope>
    <source>
        <strain evidence="2 3">DSM 43553</strain>
    </source>
</reference>
<proteinExistence type="predicted"/>
<evidence type="ECO:0000313" key="2">
    <source>
        <dbReference type="EMBL" id="MDA0644680.1"/>
    </source>
</evidence>
<feature type="signal peptide" evidence="1">
    <location>
        <begin position="1"/>
        <end position="22"/>
    </location>
</feature>
<protein>
    <recommendedName>
        <fullName evidence="4">Lipoprotein</fullName>
    </recommendedName>
</protein>
<dbReference type="EMBL" id="JAPNUD010000106">
    <property type="protein sequence ID" value="MDA0644680.1"/>
    <property type="molecule type" value="Genomic_DNA"/>
</dbReference>
<name>A0ABT4T5I2_9ACTN</name>
<keyword evidence="1" id="KW-0732">Signal</keyword>
<feature type="chain" id="PRO_5046154444" description="Lipoprotein" evidence="1">
    <location>
        <begin position="23"/>
        <end position="257"/>
    </location>
</feature>
<sequence length="257" mass="27463">MKRAIAALAGAAALLAAAPAHATAPADPVKVLQKRLAKGTGLKFTDTVSYIDLEGTTAALRRTGKLTLDRKGAAAVEVRARTVKNDADHLGGIVDDERVIAVGKRTYVKGGILSRSAPEGKTWVKLPRASLGLGGRYSQTINPAEPATLKALITSGEKSGRTYTGKISEGELWKNSSWFRLSKVIKPTDPEVLEYRLTLSAGELPARLVTTFPAASGPWRRSHNGGETISVDTRYTGWGSKVRISAPARSQVHEVKR</sequence>
<evidence type="ECO:0008006" key="4">
    <source>
        <dbReference type="Google" id="ProtNLM"/>
    </source>
</evidence>
<dbReference type="RefSeq" id="WP_271278581.1">
    <property type="nucleotide sequence ID" value="NZ_BAABFD010000024.1"/>
</dbReference>
<evidence type="ECO:0000313" key="3">
    <source>
        <dbReference type="Proteomes" id="UP001212498"/>
    </source>
</evidence>
<accession>A0ABT4T5I2</accession>
<dbReference type="Proteomes" id="UP001212498">
    <property type="component" value="Unassembled WGS sequence"/>
</dbReference>
<evidence type="ECO:0000256" key="1">
    <source>
        <dbReference type="SAM" id="SignalP"/>
    </source>
</evidence>
<organism evidence="2 3">
    <name type="scientific">Nonomuraea ferruginea</name>
    <dbReference type="NCBI Taxonomy" id="46174"/>
    <lineage>
        <taxon>Bacteria</taxon>
        <taxon>Bacillati</taxon>
        <taxon>Actinomycetota</taxon>
        <taxon>Actinomycetes</taxon>
        <taxon>Streptosporangiales</taxon>
        <taxon>Streptosporangiaceae</taxon>
        <taxon>Nonomuraea</taxon>
    </lineage>
</organism>
<keyword evidence="3" id="KW-1185">Reference proteome</keyword>